<evidence type="ECO:0000313" key="3">
    <source>
        <dbReference type="Proteomes" id="UP000295543"/>
    </source>
</evidence>
<proteinExistence type="predicted"/>
<sequence length="189" mass="19882">MDREQMDEFVANAALLAAHLTRQCEQAADDQRDAAGALQTAAAHVTEHIAAGRDALLQATTLAVRDALTGEFDATTARAEVVAGRLEHLLARLDHAQTGLGAHARLLGGGALLALALGAVAVVGATGYLARLNLERAEMAGVRAEVLEALQQVAITACDGRPCIKLEDGLTRWTGNEDYVLVDTRRGQP</sequence>
<name>A0A4R5U707_9GAMM</name>
<keyword evidence="1" id="KW-0812">Transmembrane</keyword>
<evidence type="ECO:0000256" key="1">
    <source>
        <dbReference type="SAM" id="Phobius"/>
    </source>
</evidence>
<reference evidence="2 3" key="1">
    <citation type="submission" date="2019-03" db="EMBL/GenBank/DDBJ databases">
        <title>Luteimonas zhaokaii sp.nov., isolated from the rectal contents of Plateau pika in Yushu, Qinghai Province, China.</title>
        <authorList>
            <person name="Zhang G."/>
        </authorList>
    </citation>
    <scope>NUCLEOTIDE SEQUENCE [LARGE SCALE GENOMIC DNA]</scope>
    <source>
        <strain evidence="2 3">THG-MD21</strain>
    </source>
</reference>
<accession>A0A4R5U707</accession>
<dbReference type="Proteomes" id="UP000295543">
    <property type="component" value="Unassembled WGS sequence"/>
</dbReference>
<evidence type="ECO:0008006" key="4">
    <source>
        <dbReference type="Google" id="ProtNLM"/>
    </source>
</evidence>
<organism evidence="2 3">
    <name type="scientific">Luteimonas terrae</name>
    <dbReference type="NCBI Taxonomy" id="1530191"/>
    <lineage>
        <taxon>Bacteria</taxon>
        <taxon>Pseudomonadati</taxon>
        <taxon>Pseudomonadota</taxon>
        <taxon>Gammaproteobacteria</taxon>
        <taxon>Lysobacterales</taxon>
        <taxon>Lysobacteraceae</taxon>
        <taxon>Luteimonas</taxon>
    </lineage>
</organism>
<keyword evidence="1" id="KW-0472">Membrane</keyword>
<gene>
    <name evidence="2" type="ORF">E2F49_12785</name>
</gene>
<evidence type="ECO:0000313" key="2">
    <source>
        <dbReference type="EMBL" id="TDK30065.1"/>
    </source>
</evidence>
<dbReference type="EMBL" id="SMTG01000005">
    <property type="protein sequence ID" value="TDK30065.1"/>
    <property type="molecule type" value="Genomic_DNA"/>
</dbReference>
<dbReference type="AlphaFoldDB" id="A0A4R5U707"/>
<keyword evidence="1" id="KW-1133">Transmembrane helix</keyword>
<protein>
    <recommendedName>
        <fullName evidence="4">Relaxation protein</fullName>
    </recommendedName>
</protein>
<feature type="transmembrane region" description="Helical" evidence="1">
    <location>
        <begin position="106"/>
        <end position="130"/>
    </location>
</feature>
<keyword evidence="3" id="KW-1185">Reference proteome</keyword>
<comment type="caution">
    <text evidence="2">The sequence shown here is derived from an EMBL/GenBank/DDBJ whole genome shotgun (WGS) entry which is preliminary data.</text>
</comment>